<proteinExistence type="predicted"/>
<keyword evidence="2" id="KW-1185">Reference proteome</keyword>
<accession>A0A3S9MXT2</accession>
<dbReference type="AlphaFoldDB" id="A0A3S9MXT2"/>
<dbReference type="RefSeq" id="WP_126446894.1">
    <property type="nucleotide sequence ID" value="NZ_CP034549.1"/>
</dbReference>
<organism evidence="1 2">
    <name type="scientific">Nonlabens ponticola</name>
    <dbReference type="NCBI Taxonomy" id="2496866"/>
    <lineage>
        <taxon>Bacteria</taxon>
        <taxon>Pseudomonadati</taxon>
        <taxon>Bacteroidota</taxon>
        <taxon>Flavobacteriia</taxon>
        <taxon>Flavobacteriales</taxon>
        <taxon>Flavobacteriaceae</taxon>
        <taxon>Nonlabens</taxon>
    </lineage>
</organism>
<sequence>MKQYYLLLILVTSIVTSGCKNDSAQDETIADPDVESAQTRPVDLSKTTFELKTYEIRTSRANEESYMPPTYALYIKPSTSTDSLELGIDVGGKLIDEQFAIDLGMPSKAQFYVRSYYAGGGNLYYGMMNDSVLDVYKDYKKEPTPDAGAESLDFEWFLSAIIYKDIIELLDTK</sequence>
<gene>
    <name evidence="1" type="ORF">EJ995_06760</name>
</gene>
<protein>
    <submittedName>
        <fullName evidence="1">Uncharacterized protein</fullName>
    </submittedName>
</protein>
<dbReference type="PROSITE" id="PS51257">
    <property type="entry name" value="PROKAR_LIPOPROTEIN"/>
    <property type="match status" value="1"/>
</dbReference>
<reference evidence="1 2" key="1">
    <citation type="submission" date="2018-12" db="EMBL/GenBank/DDBJ databases">
        <title>Complete genome of Nonlabens sp. MJ115.</title>
        <authorList>
            <person name="Choi H.S."/>
            <person name="Jung J."/>
        </authorList>
    </citation>
    <scope>NUCLEOTIDE SEQUENCE [LARGE SCALE GENOMIC DNA]</scope>
    <source>
        <strain evidence="1 2">MJ115</strain>
    </source>
</reference>
<dbReference type="KEGG" id="noj:EJ995_06760"/>
<evidence type="ECO:0000313" key="1">
    <source>
        <dbReference type="EMBL" id="AZQ43947.1"/>
    </source>
</evidence>
<dbReference type="OrthoDB" id="1443520at2"/>
<name>A0A3S9MXT2_9FLAO</name>
<dbReference type="Proteomes" id="UP000279600">
    <property type="component" value="Chromosome"/>
</dbReference>
<evidence type="ECO:0000313" key="2">
    <source>
        <dbReference type="Proteomes" id="UP000279600"/>
    </source>
</evidence>
<dbReference type="EMBL" id="CP034549">
    <property type="protein sequence ID" value="AZQ43947.1"/>
    <property type="molecule type" value="Genomic_DNA"/>
</dbReference>